<feature type="transmembrane region" description="Helical" evidence="1">
    <location>
        <begin position="54"/>
        <end position="76"/>
    </location>
</feature>
<gene>
    <name evidence="2" type="ORF">ASTO00021_LOCUS15687</name>
</gene>
<feature type="transmembrane region" description="Helical" evidence="1">
    <location>
        <begin position="231"/>
        <end position="255"/>
    </location>
</feature>
<feature type="transmembrane region" description="Helical" evidence="1">
    <location>
        <begin position="114"/>
        <end position="133"/>
    </location>
</feature>
<evidence type="ECO:0000256" key="1">
    <source>
        <dbReference type="SAM" id="Phobius"/>
    </source>
</evidence>
<feature type="transmembrane region" description="Helical" evidence="1">
    <location>
        <begin position="201"/>
        <end position="219"/>
    </location>
</feature>
<evidence type="ECO:0000313" key="2">
    <source>
        <dbReference type="EMBL" id="CAE0445683.1"/>
    </source>
</evidence>
<dbReference type="AlphaFoldDB" id="A0A7S3V1D5"/>
<feature type="transmembrane region" description="Helical" evidence="1">
    <location>
        <begin position="275"/>
        <end position="297"/>
    </location>
</feature>
<dbReference type="Pfam" id="PF11196">
    <property type="entry name" value="DUF2834"/>
    <property type="match status" value="1"/>
</dbReference>
<protein>
    <submittedName>
        <fullName evidence="2">Uncharacterized protein</fullName>
    </submittedName>
</protein>
<feature type="transmembrane region" description="Helical" evidence="1">
    <location>
        <begin position="358"/>
        <end position="378"/>
    </location>
</feature>
<reference evidence="2" key="1">
    <citation type="submission" date="2021-01" db="EMBL/GenBank/DDBJ databases">
        <authorList>
            <person name="Corre E."/>
            <person name="Pelletier E."/>
            <person name="Niang G."/>
            <person name="Scheremetjew M."/>
            <person name="Finn R."/>
            <person name="Kale V."/>
            <person name="Holt S."/>
            <person name="Cochrane G."/>
            <person name="Meng A."/>
            <person name="Brown T."/>
            <person name="Cohen L."/>
        </authorList>
    </citation>
    <scope>NUCLEOTIDE SEQUENCE</scope>
    <source>
        <strain evidence="2">GSBS06</strain>
    </source>
</reference>
<organism evidence="2">
    <name type="scientific">Aplanochytrium stocchinoi</name>
    <dbReference type="NCBI Taxonomy" id="215587"/>
    <lineage>
        <taxon>Eukaryota</taxon>
        <taxon>Sar</taxon>
        <taxon>Stramenopiles</taxon>
        <taxon>Bigyra</taxon>
        <taxon>Labyrinthulomycetes</taxon>
        <taxon>Thraustochytrida</taxon>
        <taxon>Thraustochytriidae</taxon>
        <taxon>Aplanochytrium</taxon>
    </lineage>
</organism>
<accession>A0A7S3V1D5</accession>
<keyword evidence="1" id="KW-1133">Transmembrane helix</keyword>
<feature type="transmembrane region" description="Helical" evidence="1">
    <location>
        <begin position="145"/>
        <end position="168"/>
    </location>
</feature>
<dbReference type="InterPro" id="IPR021362">
    <property type="entry name" value="DUF2834"/>
</dbReference>
<keyword evidence="1" id="KW-0472">Membrane</keyword>
<keyword evidence="1" id="KW-0812">Transmembrane</keyword>
<name>A0A7S3V1D5_9STRA</name>
<sequence length="399" mass="44771">MKQGAVESFTTDWLGLFQMAAYFAILIASFVTIIKLTPIWSGIKLARANRHGTVYFPVCCLLVQSVLSLLYTWYYIFKFVVEDIARFETFDEWLEKGEMFFNAYVMVAGSEGRWVWTSGLLFWVLIGVSYMTYESKRLKIRYTWAYVVVGFLGAISVSFTLFYSHVLIKEYLIVVHNSESVGKAKSENEKKGTGANAKDSINLPLLLVVCVIGGFAATVKMPLSLQVGNKLEFNICLLIVHGILFAPAVFCAPTFQSALENNSASYGRPLSSGLLNYLKILSLFCCLAYYVYVFSFYKKYINLEDLSAGFDFFNATRDLIGEISLNSCQISITADLFSTTLATMVLITSETDSLRNQILFIFGCILCSPAVATGIYLIHRETFPAIERAYLIPAVKKQN</sequence>
<proteinExistence type="predicted"/>
<feature type="transmembrane region" description="Helical" evidence="1">
    <location>
        <begin position="20"/>
        <end position="42"/>
    </location>
</feature>
<dbReference type="EMBL" id="HBIN01020526">
    <property type="protein sequence ID" value="CAE0445683.1"/>
    <property type="molecule type" value="Transcribed_RNA"/>
</dbReference>